<organism evidence="2 3">
    <name type="scientific">Trichonephila inaurata madagascariensis</name>
    <dbReference type="NCBI Taxonomy" id="2747483"/>
    <lineage>
        <taxon>Eukaryota</taxon>
        <taxon>Metazoa</taxon>
        <taxon>Ecdysozoa</taxon>
        <taxon>Arthropoda</taxon>
        <taxon>Chelicerata</taxon>
        <taxon>Arachnida</taxon>
        <taxon>Araneae</taxon>
        <taxon>Araneomorphae</taxon>
        <taxon>Entelegynae</taxon>
        <taxon>Araneoidea</taxon>
        <taxon>Nephilidae</taxon>
        <taxon>Trichonephila</taxon>
        <taxon>Trichonephila inaurata</taxon>
    </lineage>
</organism>
<gene>
    <name evidence="2" type="ORF">TNIN_279841</name>
</gene>
<sequence>MTMTVSFVDFPVLVSGDGTFRISKPSVALPSLWRSAESLIVLIPEYSPTHSPIHSGILSRGVFGRMRLLHIPPKWATGTRICGETEANGFSEDGDPVEMSRRENTCLTL</sequence>
<reference evidence="2" key="1">
    <citation type="submission" date="2020-08" db="EMBL/GenBank/DDBJ databases">
        <title>Multicomponent nature underlies the extraordinary mechanical properties of spider dragline silk.</title>
        <authorList>
            <person name="Kono N."/>
            <person name="Nakamura H."/>
            <person name="Mori M."/>
            <person name="Yoshida Y."/>
            <person name="Ohtoshi R."/>
            <person name="Malay A.D."/>
            <person name="Moran D.A.P."/>
            <person name="Tomita M."/>
            <person name="Numata K."/>
            <person name="Arakawa K."/>
        </authorList>
    </citation>
    <scope>NUCLEOTIDE SEQUENCE</scope>
</reference>
<evidence type="ECO:0000256" key="1">
    <source>
        <dbReference type="SAM" id="MobiDB-lite"/>
    </source>
</evidence>
<proteinExistence type="predicted"/>
<name>A0A8X6XB95_9ARAC</name>
<evidence type="ECO:0000313" key="2">
    <source>
        <dbReference type="EMBL" id="GFY49671.1"/>
    </source>
</evidence>
<keyword evidence="3" id="KW-1185">Reference proteome</keyword>
<dbReference type="AlphaFoldDB" id="A0A8X6XB95"/>
<dbReference type="EMBL" id="BMAV01007129">
    <property type="protein sequence ID" value="GFY49671.1"/>
    <property type="molecule type" value="Genomic_DNA"/>
</dbReference>
<feature type="compositionally biased region" description="Basic and acidic residues" evidence="1">
    <location>
        <begin position="98"/>
        <end position="109"/>
    </location>
</feature>
<protein>
    <submittedName>
        <fullName evidence="2">Uncharacterized protein</fullName>
    </submittedName>
</protein>
<accession>A0A8X6XB95</accession>
<evidence type="ECO:0000313" key="3">
    <source>
        <dbReference type="Proteomes" id="UP000886998"/>
    </source>
</evidence>
<comment type="caution">
    <text evidence="2">The sequence shown here is derived from an EMBL/GenBank/DDBJ whole genome shotgun (WGS) entry which is preliminary data.</text>
</comment>
<dbReference type="Proteomes" id="UP000886998">
    <property type="component" value="Unassembled WGS sequence"/>
</dbReference>
<feature type="region of interest" description="Disordered" evidence="1">
    <location>
        <begin position="87"/>
        <end position="109"/>
    </location>
</feature>